<organism evidence="3 4">
    <name type="scientific">Psychromarinibacter halotolerans</name>
    <dbReference type="NCBI Taxonomy" id="1775175"/>
    <lineage>
        <taxon>Bacteria</taxon>
        <taxon>Pseudomonadati</taxon>
        <taxon>Pseudomonadota</taxon>
        <taxon>Alphaproteobacteria</taxon>
        <taxon>Rhodobacterales</taxon>
        <taxon>Paracoccaceae</taxon>
        <taxon>Psychromarinibacter</taxon>
    </lineage>
</organism>
<evidence type="ECO:0000259" key="2">
    <source>
        <dbReference type="Pfam" id="PF05532"/>
    </source>
</evidence>
<dbReference type="EMBL" id="JBHRTB010000010">
    <property type="protein sequence ID" value="MFC3145025.1"/>
    <property type="molecule type" value="Genomic_DNA"/>
</dbReference>
<gene>
    <name evidence="3" type="ORF">ACFOGP_20050</name>
</gene>
<dbReference type="Proteomes" id="UP001595632">
    <property type="component" value="Unassembled WGS sequence"/>
</dbReference>
<feature type="domain" description="CsbD-like" evidence="2">
    <location>
        <begin position="4"/>
        <end position="56"/>
    </location>
</feature>
<dbReference type="InterPro" id="IPR008462">
    <property type="entry name" value="CsbD"/>
</dbReference>
<dbReference type="SUPFAM" id="SSF69047">
    <property type="entry name" value="Hypothetical protein YjbJ"/>
    <property type="match status" value="1"/>
</dbReference>
<name>A0ABV7GYH5_9RHOB</name>
<comment type="caution">
    <text evidence="3">The sequence shown here is derived from an EMBL/GenBank/DDBJ whole genome shotgun (WGS) entry which is preliminary data.</text>
</comment>
<evidence type="ECO:0000313" key="4">
    <source>
        <dbReference type="Proteomes" id="UP001595632"/>
    </source>
</evidence>
<dbReference type="InterPro" id="IPR036629">
    <property type="entry name" value="YjbJ_sf"/>
</dbReference>
<keyword evidence="4" id="KW-1185">Reference proteome</keyword>
<dbReference type="PIRSF" id="PIRSF039008">
    <property type="entry name" value="YjbJ"/>
    <property type="match status" value="1"/>
</dbReference>
<dbReference type="RefSeq" id="WP_275634226.1">
    <property type="nucleotide sequence ID" value="NZ_JARGYD010000008.1"/>
</dbReference>
<dbReference type="PANTHER" id="PTHR34977:SF1">
    <property type="entry name" value="UPF0337 PROTEIN YJBJ"/>
    <property type="match status" value="1"/>
</dbReference>
<sequence>MNWEQVKGNWNQIKGKAREEWGELTDDDLAEVRGEREQLVGLIQKKYGIAKEEAERQVDQWHAAV</sequence>
<reference evidence="4" key="1">
    <citation type="journal article" date="2019" name="Int. J. Syst. Evol. Microbiol.">
        <title>The Global Catalogue of Microorganisms (GCM) 10K type strain sequencing project: providing services to taxonomists for standard genome sequencing and annotation.</title>
        <authorList>
            <consortium name="The Broad Institute Genomics Platform"/>
            <consortium name="The Broad Institute Genome Sequencing Center for Infectious Disease"/>
            <person name="Wu L."/>
            <person name="Ma J."/>
        </authorList>
    </citation>
    <scope>NUCLEOTIDE SEQUENCE [LARGE SCALE GENOMIC DNA]</scope>
    <source>
        <strain evidence="4">KCTC 52366</strain>
    </source>
</reference>
<dbReference type="Gene3D" id="1.10.1470.10">
    <property type="entry name" value="YjbJ"/>
    <property type="match status" value="1"/>
</dbReference>
<accession>A0ABV7GYH5</accession>
<dbReference type="InterPro" id="IPR026042">
    <property type="entry name" value="YjbJ"/>
</dbReference>
<comment type="similarity">
    <text evidence="1">Belongs to the UPF0337 (CsbD) family.</text>
</comment>
<evidence type="ECO:0000256" key="1">
    <source>
        <dbReference type="ARBA" id="ARBA00009129"/>
    </source>
</evidence>
<evidence type="ECO:0000313" key="3">
    <source>
        <dbReference type="EMBL" id="MFC3145025.1"/>
    </source>
</evidence>
<dbReference type="Pfam" id="PF05532">
    <property type="entry name" value="CsbD"/>
    <property type="match status" value="1"/>
</dbReference>
<dbReference type="PANTHER" id="PTHR34977">
    <property type="entry name" value="UPF0337 PROTEIN YJBJ"/>
    <property type="match status" value="1"/>
</dbReference>
<dbReference type="InterPro" id="IPR050423">
    <property type="entry name" value="UPF0337_stress_rsp"/>
</dbReference>
<proteinExistence type="inferred from homology"/>
<protein>
    <submittedName>
        <fullName evidence="3">CsbD family protein</fullName>
    </submittedName>
</protein>